<dbReference type="SUPFAM" id="SSF69819">
    <property type="entry name" value="MTH1598-like"/>
    <property type="match status" value="1"/>
</dbReference>
<evidence type="ECO:0000256" key="5">
    <source>
        <dbReference type="SAM" id="MobiDB-lite"/>
    </source>
</evidence>
<evidence type="ECO:0000313" key="8">
    <source>
        <dbReference type="Proteomes" id="UP001497623"/>
    </source>
</evidence>
<protein>
    <recommendedName>
        <fullName evidence="6">Archease domain-containing protein</fullName>
    </recommendedName>
</protein>
<dbReference type="InterPro" id="IPR002804">
    <property type="entry name" value="Archease"/>
</dbReference>
<evidence type="ECO:0000256" key="4">
    <source>
        <dbReference type="ARBA" id="ARBA00022837"/>
    </source>
</evidence>
<evidence type="ECO:0000256" key="1">
    <source>
        <dbReference type="ARBA" id="ARBA00007963"/>
    </source>
</evidence>
<proteinExistence type="inferred from homology"/>
<feature type="non-terminal residue" evidence="7">
    <location>
        <position position="1"/>
    </location>
</feature>
<keyword evidence="2" id="KW-0819">tRNA processing</keyword>
<dbReference type="GO" id="GO:0046872">
    <property type="term" value="F:metal ion binding"/>
    <property type="evidence" value="ECO:0007669"/>
    <property type="project" value="UniProtKB-KW"/>
</dbReference>
<feature type="compositionally biased region" description="Basic and acidic residues" evidence="5">
    <location>
        <begin position="10"/>
        <end position="24"/>
    </location>
</feature>
<dbReference type="EMBL" id="CAXKWB010044720">
    <property type="protein sequence ID" value="CAL4161210.1"/>
    <property type="molecule type" value="Genomic_DNA"/>
</dbReference>
<feature type="domain" description="Archease" evidence="6">
    <location>
        <begin position="62"/>
        <end position="199"/>
    </location>
</feature>
<dbReference type="FunFam" id="3.55.10.10:FF:000001">
    <property type="entry name" value="protein archease isoform X1"/>
    <property type="match status" value="1"/>
</dbReference>
<name>A0AAV2S768_MEGNR</name>
<comment type="similarity">
    <text evidence="1">Belongs to the archease family.</text>
</comment>
<evidence type="ECO:0000256" key="2">
    <source>
        <dbReference type="ARBA" id="ARBA00022694"/>
    </source>
</evidence>
<feature type="region of interest" description="Disordered" evidence="5">
    <location>
        <begin position="1"/>
        <end position="49"/>
    </location>
</feature>
<dbReference type="AlphaFoldDB" id="A0AAV2S768"/>
<keyword evidence="4" id="KW-0106">Calcium</keyword>
<dbReference type="PANTHER" id="PTHR12682">
    <property type="entry name" value="ARCHEASE"/>
    <property type="match status" value="1"/>
</dbReference>
<dbReference type="Gene3D" id="3.55.10.10">
    <property type="entry name" value="Archease domain"/>
    <property type="match status" value="1"/>
</dbReference>
<dbReference type="Pfam" id="PF01951">
    <property type="entry name" value="Archease"/>
    <property type="match status" value="1"/>
</dbReference>
<dbReference type="Proteomes" id="UP001497623">
    <property type="component" value="Unassembled WGS sequence"/>
</dbReference>
<keyword evidence="8" id="KW-1185">Reference proteome</keyword>
<keyword evidence="3" id="KW-0479">Metal-binding</keyword>
<comment type="caution">
    <text evidence="7">The sequence shown here is derived from an EMBL/GenBank/DDBJ whole genome shotgun (WGS) entry which is preliminary data.</text>
</comment>
<evidence type="ECO:0000259" key="6">
    <source>
        <dbReference type="Pfam" id="PF01951"/>
    </source>
</evidence>
<organism evidence="7 8">
    <name type="scientific">Meganyctiphanes norvegica</name>
    <name type="common">Northern krill</name>
    <name type="synonym">Thysanopoda norvegica</name>
    <dbReference type="NCBI Taxonomy" id="48144"/>
    <lineage>
        <taxon>Eukaryota</taxon>
        <taxon>Metazoa</taxon>
        <taxon>Ecdysozoa</taxon>
        <taxon>Arthropoda</taxon>
        <taxon>Crustacea</taxon>
        <taxon>Multicrustacea</taxon>
        <taxon>Malacostraca</taxon>
        <taxon>Eumalacostraca</taxon>
        <taxon>Eucarida</taxon>
        <taxon>Euphausiacea</taxon>
        <taxon>Euphausiidae</taxon>
        <taxon>Meganyctiphanes</taxon>
    </lineage>
</organism>
<accession>A0AAV2S768</accession>
<dbReference type="GO" id="GO:0006388">
    <property type="term" value="P:tRNA splicing, via endonucleolytic cleavage and ligation"/>
    <property type="evidence" value="ECO:0007669"/>
    <property type="project" value="TreeGrafter"/>
</dbReference>
<evidence type="ECO:0000256" key="3">
    <source>
        <dbReference type="ARBA" id="ARBA00022723"/>
    </source>
</evidence>
<dbReference type="GO" id="GO:0072669">
    <property type="term" value="C:tRNA-splicing ligase complex"/>
    <property type="evidence" value="ECO:0007669"/>
    <property type="project" value="TreeGrafter"/>
</dbReference>
<dbReference type="InterPro" id="IPR036820">
    <property type="entry name" value="Archease_dom_sf"/>
</dbReference>
<sequence length="199" mass="22992">DPSQHMCAKQNDENDRSDFRDRSPIVRQQPESSIAANVPQEVESEEEFDLTPEELTLPECKYEYLDHPADIQLHGWGDTLTEAFEQTANAMFGYMTEIDKVDIEFKHQIEATSDDMEGLLYQFLDECLYVFCVEPNIIARKVVINEFDKESFRITATLYGEEFDLEKHPQGTEVKAITYASMQIIDDNEKSEVFCIVDI</sequence>
<evidence type="ECO:0000313" key="7">
    <source>
        <dbReference type="EMBL" id="CAL4161210.1"/>
    </source>
</evidence>
<dbReference type="PANTHER" id="PTHR12682:SF11">
    <property type="entry name" value="PROTEIN ARCHEASE"/>
    <property type="match status" value="1"/>
</dbReference>
<dbReference type="InterPro" id="IPR023572">
    <property type="entry name" value="Archease_dom"/>
</dbReference>
<gene>
    <name evidence="7" type="ORF">MNOR_LOCUS32609</name>
</gene>
<reference evidence="7 8" key="1">
    <citation type="submission" date="2024-05" db="EMBL/GenBank/DDBJ databases">
        <authorList>
            <person name="Wallberg A."/>
        </authorList>
    </citation>
    <scope>NUCLEOTIDE SEQUENCE [LARGE SCALE GENOMIC DNA]</scope>
</reference>